<dbReference type="PANTHER" id="PTHR11458:SF0">
    <property type="entry name" value="DELTA-AMINOLEVULINIC ACID DEHYDRATASE"/>
    <property type="match status" value="1"/>
</dbReference>
<comment type="catalytic activity">
    <reaction evidence="6 10">
        <text>2 5-aminolevulinate = porphobilinogen + 2 H2O + H(+)</text>
        <dbReference type="Rhea" id="RHEA:24064"/>
        <dbReference type="ChEBI" id="CHEBI:15377"/>
        <dbReference type="ChEBI" id="CHEBI:15378"/>
        <dbReference type="ChEBI" id="CHEBI:58126"/>
        <dbReference type="ChEBI" id="CHEBI:356416"/>
        <dbReference type="EC" id="4.2.1.24"/>
    </reaction>
</comment>
<comment type="subunit">
    <text evidence="10">Homooctamer.</text>
</comment>
<evidence type="ECO:0000313" key="12">
    <source>
        <dbReference type="EMBL" id="VFJ15291.1"/>
    </source>
</evidence>
<dbReference type="PANTHER" id="PTHR11458">
    <property type="entry name" value="DELTA-AMINOLEVULINIC ACID DEHYDRATASE"/>
    <property type="match status" value="1"/>
</dbReference>
<dbReference type="GO" id="GO:0008270">
    <property type="term" value="F:zinc ion binding"/>
    <property type="evidence" value="ECO:0007669"/>
    <property type="project" value="TreeGrafter"/>
</dbReference>
<dbReference type="GeneID" id="39422073"/>
<evidence type="ECO:0000256" key="10">
    <source>
        <dbReference type="RuleBase" id="RU000515"/>
    </source>
</evidence>
<dbReference type="PROSITE" id="PS00169">
    <property type="entry name" value="D_ALA_DEHYDRATASE"/>
    <property type="match status" value="1"/>
</dbReference>
<evidence type="ECO:0000256" key="7">
    <source>
        <dbReference type="PIRSR" id="PIRSR001415-1"/>
    </source>
</evidence>
<gene>
    <name evidence="12" type="primary">hemB</name>
    <name evidence="12" type="ORF">NFRAN_2968</name>
</gene>
<name>A0A484IDS8_9ARCH</name>
<keyword evidence="8" id="KW-0479">Metal-binding</keyword>
<evidence type="ECO:0000256" key="4">
    <source>
        <dbReference type="ARBA" id="ARBA00023239"/>
    </source>
</evidence>
<dbReference type="GO" id="GO:0005829">
    <property type="term" value="C:cytosol"/>
    <property type="evidence" value="ECO:0007669"/>
    <property type="project" value="TreeGrafter"/>
</dbReference>
<dbReference type="Pfam" id="PF00490">
    <property type="entry name" value="ALAD"/>
    <property type="match status" value="1"/>
</dbReference>
<comment type="similarity">
    <text evidence="2 11">Belongs to the ALAD family.</text>
</comment>
<accession>A0A484IDS8</accession>
<feature type="binding site" evidence="9">
    <location>
        <position position="230"/>
    </location>
    <ligand>
        <name>Mg(2+)</name>
        <dbReference type="ChEBI" id="CHEBI:18420"/>
    </ligand>
</feature>
<dbReference type="EMBL" id="LR216287">
    <property type="protein sequence ID" value="VFJ15291.1"/>
    <property type="molecule type" value="Genomic_DNA"/>
</dbReference>
<evidence type="ECO:0000256" key="5">
    <source>
        <dbReference type="ARBA" id="ARBA00023244"/>
    </source>
</evidence>
<sequence>MNFSDFRLDDFIFPLFIYENENVYRQSLKSGYMNSSKVYLHRLEILLEQLIKLNVSQILLFGIPRRRTKNGDLSSAKRGLIQSSIRKIRENFGNDFTIFSDVCLCQYNTSGQCGIVSDRSGNVVVKRGNSYDNVIDNDKTLQSLGRVSLSLCESGTDFIAPSSMMDGQVLYLRKLLNSHGFGTVKILSYSAKHNSCLYSPFRNNNYLHADFIDKSSYQCSINNKSESIRELLLDIEEGADWIMIKPSLWYMDIIKQARKLVNVPLVVQNVSGEYALLRSLLESEQLYGLSFGINIFDEKKLDPRSDEIGNVRIKPVLRNRGQVQKSKRHIDNIRNPGPFAGNSNPDFALISKFLLSLKRAGADKIITYFLLDIIKNKDNSKLI</sequence>
<feature type="active site" description="Schiff-base intermediate with substrate" evidence="7">
    <location>
        <position position="245"/>
    </location>
</feature>
<evidence type="ECO:0000256" key="1">
    <source>
        <dbReference type="ARBA" id="ARBA00004694"/>
    </source>
</evidence>
<protein>
    <recommendedName>
        <fullName evidence="10">Delta-aminolevulinic acid dehydratase</fullName>
        <ecNumber evidence="10">4.2.1.24</ecNumber>
    </recommendedName>
</protein>
<dbReference type="InterPro" id="IPR013785">
    <property type="entry name" value="Aldolase_TIM"/>
</dbReference>
<dbReference type="GO" id="GO:0004655">
    <property type="term" value="F:porphobilinogen synthase activity"/>
    <property type="evidence" value="ECO:0007669"/>
    <property type="project" value="UniProtKB-EC"/>
</dbReference>
<dbReference type="Gene3D" id="3.20.20.70">
    <property type="entry name" value="Aldolase class I"/>
    <property type="match status" value="1"/>
</dbReference>
<dbReference type="SMART" id="SM01004">
    <property type="entry name" value="ALAD"/>
    <property type="match status" value="1"/>
</dbReference>
<dbReference type="RefSeq" id="WP_172602345.1">
    <property type="nucleotide sequence ID" value="NZ_LR216287.1"/>
</dbReference>
<reference evidence="12 13" key="1">
    <citation type="submission" date="2019-02" db="EMBL/GenBank/DDBJ databases">
        <authorList>
            <person name="Lehtovirta-Morley E L."/>
        </authorList>
    </citation>
    <scope>NUCLEOTIDE SEQUENCE [LARGE SCALE GENOMIC DNA]</scope>
    <source>
        <strain evidence="12">NFRAN1</strain>
    </source>
</reference>
<feature type="binding site" evidence="8">
    <location>
        <position position="105"/>
    </location>
    <ligand>
        <name>Zn(2+)</name>
        <dbReference type="ChEBI" id="CHEBI:29105"/>
        <note>catalytic</note>
    </ligand>
</feature>
<keyword evidence="4 10" id="KW-0456">Lyase</keyword>
<dbReference type="SUPFAM" id="SSF51569">
    <property type="entry name" value="Aldolase"/>
    <property type="match status" value="1"/>
</dbReference>
<dbReference type="InterPro" id="IPR030656">
    <property type="entry name" value="ALAD_AS"/>
</dbReference>
<evidence type="ECO:0000256" key="9">
    <source>
        <dbReference type="PIRSR" id="PIRSR001415-5"/>
    </source>
</evidence>
<keyword evidence="9" id="KW-0460">Magnesium</keyword>
<feature type="active site" description="Schiff-base intermediate with substrate" evidence="7">
    <location>
        <position position="192"/>
    </location>
</feature>
<dbReference type="KEGG" id="nfn:NFRAN_2968"/>
<dbReference type="GO" id="GO:0006782">
    <property type="term" value="P:protoporphyrinogen IX biosynthetic process"/>
    <property type="evidence" value="ECO:0007669"/>
    <property type="project" value="UniProtKB-UniPathway"/>
</dbReference>
<evidence type="ECO:0000256" key="11">
    <source>
        <dbReference type="RuleBase" id="RU004161"/>
    </source>
</evidence>
<dbReference type="OrthoDB" id="8493at2157"/>
<dbReference type="InterPro" id="IPR001731">
    <property type="entry name" value="ALAD"/>
</dbReference>
<evidence type="ECO:0000256" key="6">
    <source>
        <dbReference type="ARBA" id="ARBA00047651"/>
    </source>
</evidence>
<feature type="binding site" evidence="8">
    <location>
        <position position="113"/>
    </location>
    <ligand>
        <name>Zn(2+)</name>
        <dbReference type="ChEBI" id="CHEBI:29105"/>
        <note>catalytic</note>
    </ligand>
</feature>
<evidence type="ECO:0000313" key="13">
    <source>
        <dbReference type="Proteomes" id="UP000294299"/>
    </source>
</evidence>
<dbReference type="PIRSF" id="PIRSF001415">
    <property type="entry name" value="Porphbilin_synth"/>
    <property type="match status" value="1"/>
</dbReference>
<evidence type="ECO:0000256" key="2">
    <source>
        <dbReference type="ARBA" id="ARBA00008055"/>
    </source>
</evidence>
<dbReference type="Proteomes" id="UP000294299">
    <property type="component" value="Chromosome NFRAN"/>
</dbReference>
<keyword evidence="8" id="KW-0862">Zinc</keyword>
<dbReference type="PRINTS" id="PR00144">
    <property type="entry name" value="DALDHYDRTASE"/>
</dbReference>
<organism evidence="12 13">
    <name type="scientific">Candidatus Nitrosocosmicus franklandianus</name>
    <dbReference type="NCBI Taxonomy" id="1798806"/>
    <lineage>
        <taxon>Archaea</taxon>
        <taxon>Nitrososphaerota</taxon>
        <taxon>Nitrososphaeria</taxon>
        <taxon>Nitrososphaerales</taxon>
        <taxon>Nitrososphaeraceae</taxon>
        <taxon>Candidatus Nitrosocosmicus</taxon>
    </lineage>
</organism>
<keyword evidence="13" id="KW-1185">Reference proteome</keyword>
<dbReference type="UniPathway" id="UPA00251">
    <property type="reaction ID" value="UER00318"/>
</dbReference>
<evidence type="ECO:0000256" key="8">
    <source>
        <dbReference type="PIRSR" id="PIRSR001415-3"/>
    </source>
</evidence>
<feature type="binding site" evidence="8">
    <location>
        <position position="103"/>
    </location>
    <ligand>
        <name>Zn(2+)</name>
        <dbReference type="ChEBI" id="CHEBI:29105"/>
        <note>catalytic</note>
    </ligand>
</feature>
<dbReference type="EC" id="4.2.1.24" evidence="10"/>
<comment type="pathway">
    <text evidence="1">Porphyrin-containing compound metabolism; protoporphyrin-IX biosynthesis; coproporphyrinogen-III from 5-aminolevulinate: step 1/4.</text>
</comment>
<keyword evidence="3" id="KW-0350">Heme biosynthesis</keyword>
<keyword evidence="5 10" id="KW-0627">Porphyrin biosynthesis</keyword>
<evidence type="ECO:0000256" key="3">
    <source>
        <dbReference type="ARBA" id="ARBA00023133"/>
    </source>
</evidence>
<proteinExistence type="inferred from homology"/>
<dbReference type="AlphaFoldDB" id="A0A484IDS8"/>